<accession>A0A7J8LUK4</accession>
<dbReference type="AlphaFoldDB" id="A0A7J8LUK4"/>
<sequence>MVLIPKEMDDKEGLIFWTSTLRVTSGMLLLIREHLTCLYRKRLQKSLACQLGNRIKRSRQ</sequence>
<gene>
    <name evidence="1" type="ORF">Golob_026265</name>
</gene>
<name>A0A7J8LUK4_9ROSI</name>
<proteinExistence type="predicted"/>
<dbReference type="Proteomes" id="UP000593572">
    <property type="component" value="Unassembled WGS sequence"/>
</dbReference>
<reference evidence="1 2" key="1">
    <citation type="journal article" date="2019" name="Genome Biol. Evol.">
        <title>Insights into the evolution of the New World diploid cottons (Gossypium, subgenus Houzingenia) based on genome sequencing.</title>
        <authorList>
            <person name="Grover C.E."/>
            <person name="Arick M.A. 2nd"/>
            <person name="Thrash A."/>
            <person name="Conover J.L."/>
            <person name="Sanders W.S."/>
            <person name="Peterson D.G."/>
            <person name="Frelichowski J.E."/>
            <person name="Scheffler J.A."/>
            <person name="Scheffler B.E."/>
            <person name="Wendel J.F."/>
        </authorList>
    </citation>
    <scope>NUCLEOTIDE SEQUENCE [LARGE SCALE GENOMIC DNA]</scope>
    <source>
        <strain evidence="1">157</strain>
        <tissue evidence="1">Leaf</tissue>
    </source>
</reference>
<organism evidence="1 2">
    <name type="scientific">Gossypium lobatum</name>
    <dbReference type="NCBI Taxonomy" id="34289"/>
    <lineage>
        <taxon>Eukaryota</taxon>
        <taxon>Viridiplantae</taxon>
        <taxon>Streptophyta</taxon>
        <taxon>Embryophyta</taxon>
        <taxon>Tracheophyta</taxon>
        <taxon>Spermatophyta</taxon>
        <taxon>Magnoliopsida</taxon>
        <taxon>eudicotyledons</taxon>
        <taxon>Gunneridae</taxon>
        <taxon>Pentapetalae</taxon>
        <taxon>rosids</taxon>
        <taxon>malvids</taxon>
        <taxon>Malvales</taxon>
        <taxon>Malvaceae</taxon>
        <taxon>Malvoideae</taxon>
        <taxon>Gossypium</taxon>
    </lineage>
</organism>
<evidence type="ECO:0000313" key="1">
    <source>
        <dbReference type="EMBL" id="MBA0556138.1"/>
    </source>
</evidence>
<comment type="caution">
    <text evidence="1">The sequence shown here is derived from an EMBL/GenBank/DDBJ whole genome shotgun (WGS) entry which is preliminary data.</text>
</comment>
<evidence type="ECO:0000313" key="2">
    <source>
        <dbReference type="Proteomes" id="UP000593572"/>
    </source>
</evidence>
<protein>
    <submittedName>
        <fullName evidence="1">Uncharacterized protein</fullName>
    </submittedName>
</protein>
<keyword evidence="2" id="KW-1185">Reference proteome</keyword>
<dbReference type="EMBL" id="JABEZX010000005">
    <property type="protein sequence ID" value="MBA0556138.1"/>
    <property type="molecule type" value="Genomic_DNA"/>
</dbReference>